<evidence type="ECO:0000313" key="6">
    <source>
        <dbReference type="EMBL" id="MBC5999884.1"/>
    </source>
</evidence>
<evidence type="ECO:0000256" key="3">
    <source>
        <dbReference type="ARBA" id="ARBA00023125"/>
    </source>
</evidence>
<dbReference type="PROSITE" id="PS50937">
    <property type="entry name" value="HTH_MERR_2"/>
    <property type="match status" value="1"/>
</dbReference>
<dbReference type="Gene3D" id="3.20.80.10">
    <property type="entry name" value="Regulatory factor, effector binding domain"/>
    <property type="match status" value="1"/>
</dbReference>
<dbReference type="InterPro" id="IPR000551">
    <property type="entry name" value="MerR-type_HTH_dom"/>
</dbReference>
<dbReference type="RefSeq" id="WP_177264892.1">
    <property type="nucleotide sequence ID" value="NZ_JACRWC010000099.1"/>
</dbReference>
<dbReference type="EMBL" id="JACRWC010000099">
    <property type="protein sequence ID" value="MBC5999884.1"/>
    <property type="molecule type" value="Genomic_DNA"/>
</dbReference>
<evidence type="ECO:0000256" key="2">
    <source>
        <dbReference type="ARBA" id="ARBA00023015"/>
    </source>
</evidence>
<dbReference type="GO" id="GO:0003700">
    <property type="term" value="F:DNA-binding transcription factor activity"/>
    <property type="evidence" value="ECO:0007669"/>
    <property type="project" value="InterPro"/>
</dbReference>
<dbReference type="Gene3D" id="1.10.1660.10">
    <property type="match status" value="1"/>
</dbReference>
<feature type="domain" description="HTH merR-type" evidence="5">
    <location>
        <begin position="6"/>
        <end position="76"/>
    </location>
</feature>
<dbReference type="Proteomes" id="UP000644115">
    <property type="component" value="Unassembled WGS sequence"/>
</dbReference>
<evidence type="ECO:0000259" key="5">
    <source>
        <dbReference type="PROSITE" id="PS50937"/>
    </source>
</evidence>
<keyword evidence="7" id="KW-1185">Reference proteome</keyword>
<sequence>MNRTDYYSIGEVASTCNISIRTLRYYDEISLVVPEIRKEGSKYRYYSKDQMVNILIIRKLRCLGIGLKEIKEIVSTNNLDVMKGSVTERLDDIHKEIVELERSQREGEVLLRRLEEGSEIISMRDDPRLASGSLPDEIKIEKVPKIHIYYSRKVMKAYHNEEVSLDRWAGIGDEVREHGLKSSGPIIVTYHTDLLDQFLSKTCDIEFGMQVEECDSDKVRDFGGFMAVTIFHIGPYNDIIKTYVKALQWINQNNYKVSGPVSEEFIISPVDVKDENEHVTKILIPVNKE</sequence>
<dbReference type="InterPro" id="IPR010499">
    <property type="entry name" value="AraC_E-bd"/>
</dbReference>
<reference evidence="6" key="1">
    <citation type="submission" date="2020-08" db="EMBL/GenBank/DDBJ databases">
        <authorList>
            <person name="Liu C."/>
            <person name="Sun Q."/>
        </authorList>
    </citation>
    <scope>NUCLEOTIDE SEQUENCE</scope>
    <source>
        <strain evidence="6">BX16</strain>
    </source>
</reference>
<dbReference type="SUPFAM" id="SSF55136">
    <property type="entry name" value="Probable bacterial effector-binding domain"/>
    <property type="match status" value="1"/>
</dbReference>
<name>A0A923ND72_9FIRM</name>
<dbReference type="InterPro" id="IPR011256">
    <property type="entry name" value="Reg_factor_effector_dom_sf"/>
</dbReference>
<organism evidence="6 7">
    <name type="scientific">Lentihominibacter faecis</name>
    <dbReference type="NCBI Taxonomy" id="2764712"/>
    <lineage>
        <taxon>Bacteria</taxon>
        <taxon>Bacillati</taxon>
        <taxon>Bacillota</taxon>
        <taxon>Clostridia</taxon>
        <taxon>Peptostreptococcales</taxon>
        <taxon>Anaerovoracaceae</taxon>
        <taxon>Lentihominibacter</taxon>
    </lineage>
</organism>
<evidence type="ECO:0000256" key="4">
    <source>
        <dbReference type="ARBA" id="ARBA00023163"/>
    </source>
</evidence>
<proteinExistence type="predicted"/>
<evidence type="ECO:0000256" key="1">
    <source>
        <dbReference type="ARBA" id="ARBA00022491"/>
    </source>
</evidence>
<dbReference type="PANTHER" id="PTHR30204">
    <property type="entry name" value="REDOX-CYCLING DRUG-SENSING TRANSCRIPTIONAL ACTIVATOR SOXR"/>
    <property type="match status" value="1"/>
</dbReference>
<dbReference type="InterPro" id="IPR047057">
    <property type="entry name" value="MerR_fam"/>
</dbReference>
<dbReference type="AlphaFoldDB" id="A0A923ND72"/>
<keyword evidence="4" id="KW-0804">Transcription</keyword>
<dbReference type="PANTHER" id="PTHR30204:SF69">
    <property type="entry name" value="MERR-FAMILY TRANSCRIPTIONAL REGULATOR"/>
    <property type="match status" value="1"/>
</dbReference>
<dbReference type="InterPro" id="IPR009061">
    <property type="entry name" value="DNA-bd_dom_put_sf"/>
</dbReference>
<dbReference type="InterPro" id="IPR029442">
    <property type="entry name" value="GyrI-like"/>
</dbReference>
<gene>
    <name evidence="6" type="ORF">H8876_07725</name>
</gene>
<dbReference type="Pfam" id="PF06445">
    <property type="entry name" value="GyrI-like"/>
    <property type="match status" value="1"/>
</dbReference>
<dbReference type="GO" id="GO:0003677">
    <property type="term" value="F:DNA binding"/>
    <property type="evidence" value="ECO:0007669"/>
    <property type="project" value="UniProtKB-KW"/>
</dbReference>
<keyword evidence="2" id="KW-0805">Transcription regulation</keyword>
<dbReference type="SMART" id="SM00871">
    <property type="entry name" value="AraC_E_bind"/>
    <property type="match status" value="1"/>
</dbReference>
<keyword evidence="1" id="KW-0678">Repressor</keyword>
<accession>A0A923ND72</accession>
<protein>
    <submittedName>
        <fullName evidence="6">MerR family transcriptional regulator</fullName>
    </submittedName>
</protein>
<dbReference type="SMART" id="SM00422">
    <property type="entry name" value="HTH_MERR"/>
    <property type="match status" value="1"/>
</dbReference>
<dbReference type="Pfam" id="PF13411">
    <property type="entry name" value="MerR_1"/>
    <property type="match status" value="1"/>
</dbReference>
<keyword evidence="3" id="KW-0238">DNA-binding</keyword>
<dbReference type="SUPFAM" id="SSF46955">
    <property type="entry name" value="Putative DNA-binding domain"/>
    <property type="match status" value="1"/>
</dbReference>
<evidence type="ECO:0000313" key="7">
    <source>
        <dbReference type="Proteomes" id="UP000644115"/>
    </source>
</evidence>
<comment type="caution">
    <text evidence="6">The sequence shown here is derived from an EMBL/GenBank/DDBJ whole genome shotgun (WGS) entry which is preliminary data.</text>
</comment>